<dbReference type="Proteomes" id="UP000726737">
    <property type="component" value="Unassembled WGS sequence"/>
</dbReference>
<proteinExistence type="predicted"/>
<keyword evidence="2" id="KW-1185">Reference proteome</keyword>
<organism evidence="1 2">
    <name type="scientific">Mortierella polycephala</name>
    <dbReference type="NCBI Taxonomy" id="41804"/>
    <lineage>
        <taxon>Eukaryota</taxon>
        <taxon>Fungi</taxon>
        <taxon>Fungi incertae sedis</taxon>
        <taxon>Mucoromycota</taxon>
        <taxon>Mortierellomycotina</taxon>
        <taxon>Mortierellomycetes</taxon>
        <taxon>Mortierellales</taxon>
        <taxon>Mortierellaceae</taxon>
        <taxon>Mortierella</taxon>
    </lineage>
</organism>
<evidence type="ECO:0000313" key="2">
    <source>
        <dbReference type="Proteomes" id="UP000726737"/>
    </source>
</evidence>
<gene>
    <name evidence="1" type="ORF">BG011_001557</name>
</gene>
<sequence length="147" mass="16959">MIGWQPGLKIYKDVSNSLREKCNTTLDPNQVRNRTQSMDKLYGLAREILDATGVSDTEHRTLKDRIKSKCWFFYDVDDVWSEDMSNEPIIVQCTGPCKERLRVIDDTFDDDVQSEVIDVNVDSLEPGDDMSVVYCEDTQQLDQQRGE</sequence>
<name>A0A9P6TU16_9FUNG</name>
<comment type="caution">
    <text evidence="1">The sequence shown here is derived from an EMBL/GenBank/DDBJ whole genome shotgun (WGS) entry which is preliminary data.</text>
</comment>
<evidence type="ECO:0000313" key="1">
    <source>
        <dbReference type="EMBL" id="KAG0247414.1"/>
    </source>
</evidence>
<protein>
    <submittedName>
        <fullName evidence="1">Uncharacterized protein</fullName>
    </submittedName>
</protein>
<dbReference type="AlphaFoldDB" id="A0A9P6TU16"/>
<reference evidence="1" key="1">
    <citation type="journal article" date="2020" name="Fungal Divers.">
        <title>Resolving the Mortierellaceae phylogeny through synthesis of multi-gene phylogenetics and phylogenomics.</title>
        <authorList>
            <person name="Vandepol N."/>
            <person name="Liber J."/>
            <person name="Desiro A."/>
            <person name="Na H."/>
            <person name="Kennedy M."/>
            <person name="Barry K."/>
            <person name="Grigoriev I.V."/>
            <person name="Miller A.N."/>
            <person name="O'Donnell K."/>
            <person name="Stajich J.E."/>
            <person name="Bonito G."/>
        </authorList>
    </citation>
    <scope>NUCLEOTIDE SEQUENCE</scope>
    <source>
        <strain evidence="1">KOD948</strain>
    </source>
</reference>
<dbReference type="EMBL" id="JAAAJA010001410">
    <property type="protein sequence ID" value="KAG0247414.1"/>
    <property type="molecule type" value="Genomic_DNA"/>
</dbReference>
<accession>A0A9P6TU16</accession>